<evidence type="ECO:0000313" key="3">
    <source>
        <dbReference type="Proteomes" id="UP000267798"/>
    </source>
</evidence>
<sequence>MFDTLRRWSMAIVILGVVLLVYGIAAYLPGFDEMLWAAGASGMFISIIGIVLMIVGALNMKLQELLLEEVSLVKYELNKLRQSENG</sequence>
<reference evidence="2 3" key="1">
    <citation type="submission" date="2018-09" db="EMBL/GenBank/DDBJ databases">
        <title>Paenibacillus aracenensis nov. sp. isolated from a cave in southern Spain.</title>
        <authorList>
            <person name="Jurado V."/>
            <person name="Gutierrez-Patricio S."/>
            <person name="Gonzalez-Pimentel J.L."/>
            <person name="Miller A.Z."/>
            <person name="Laiz L."/>
            <person name="Saiz-Jimenez C."/>
        </authorList>
    </citation>
    <scope>NUCLEOTIDE SEQUENCE [LARGE SCALE GENOMIC DNA]</scope>
    <source>
        <strain evidence="2 3">JCM 19203</strain>
    </source>
</reference>
<accession>A0A3A6PNI3</accession>
<dbReference type="EMBL" id="QXQB01000004">
    <property type="protein sequence ID" value="RJX38071.1"/>
    <property type="molecule type" value="Genomic_DNA"/>
</dbReference>
<organism evidence="2 3">
    <name type="scientific">Paenibacillus pinisoli</name>
    <dbReference type="NCBI Taxonomy" id="1276110"/>
    <lineage>
        <taxon>Bacteria</taxon>
        <taxon>Bacillati</taxon>
        <taxon>Bacillota</taxon>
        <taxon>Bacilli</taxon>
        <taxon>Bacillales</taxon>
        <taxon>Paenibacillaceae</taxon>
        <taxon>Paenibacillus</taxon>
    </lineage>
</organism>
<keyword evidence="1" id="KW-1133">Transmembrane helix</keyword>
<feature type="transmembrane region" description="Helical" evidence="1">
    <location>
        <begin position="34"/>
        <end position="58"/>
    </location>
</feature>
<keyword evidence="3" id="KW-1185">Reference proteome</keyword>
<feature type="transmembrane region" description="Helical" evidence="1">
    <location>
        <begin position="7"/>
        <end position="28"/>
    </location>
</feature>
<dbReference type="Proteomes" id="UP000267798">
    <property type="component" value="Unassembled WGS sequence"/>
</dbReference>
<protein>
    <submittedName>
        <fullName evidence="2">Uncharacterized protein</fullName>
    </submittedName>
</protein>
<gene>
    <name evidence="2" type="ORF">D3P09_18545</name>
</gene>
<evidence type="ECO:0000256" key="1">
    <source>
        <dbReference type="SAM" id="Phobius"/>
    </source>
</evidence>
<keyword evidence="1" id="KW-0472">Membrane</keyword>
<proteinExistence type="predicted"/>
<keyword evidence="1" id="KW-0812">Transmembrane</keyword>
<dbReference type="AlphaFoldDB" id="A0A3A6PNI3"/>
<name>A0A3A6PNI3_9BACL</name>
<comment type="caution">
    <text evidence="2">The sequence shown here is derived from an EMBL/GenBank/DDBJ whole genome shotgun (WGS) entry which is preliminary data.</text>
</comment>
<dbReference type="RefSeq" id="WP_120112890.1">
    <property type="nucleotide sequence ID" value="NZ_QXQB01000004.1"/>
</dbReference>
<evidence type="ECO:0000313" key="2">
    <source>
        <dbReference type="EMBL" id="RJX38071.1"/>
    </source>
</evidence>